<reference evidence="3" key="2">
    <citation type="submission" date="2020-10" db="UniProtKB">
        <authorList>
            <consortium name="WormBaseParasite"/>
        </authorList>
    </citation>
    <scope>IDENTIFICATION</scope>
</reference>
<evidence type="ECO:0000256" key="1">
    <source>
        <dbReference type="SAM" id="SignalP"/>
    </source>
</evidence>
<sequence length="140" mass="15723">MQAFAIIAFLAVVGIGFVDCYAENYTISEDAKWVVRGMFQPTFHLIVLSTKDGSLVADLQANSTKLVLRGDNKILKKSLPEIDWNEGHKVGIQGNGVNHFKFFFDHWTVGEVPIPAGNKVEDYYQIQLSGFTKMYYGVEN</sequence>
<keyword evidence="2" id="KW-1185">Reference proteome</keyword>
<protein>
    <submittedName>
        <fullName evidence="3">Farnesoic acid O-methyl transferase domain-containing protein</fullName>
    </submittedName>
</protein>
<feature type="chain" id="PRO_5028884105" evidence="1">
    <location>
        <begin position="23"/>
        <end position="140"/>
    </location>
</feature>
<name>A0A7E4VUX9_PANRE</name>
<dbReference type="WBParaSite" id="Pan_g3779.t1">
    <property type="protein sequence ID" value="Pan_g3779.t1"/>
    <property type="gene ID" value="Pan_g3779"/>
</dbReference>
<feature type="signal peptide" evidence="1">
    <location>
        <begin position="1"/>
        <end position="22"/>
    </location>
</feature>
<organism evidence="2 3">
    <name type="scientific">Panagrellus redivivus</name>
    <name type="common">Microworm</name>
    <dbReference type="NCBI Taxonomy" id="6233"/>
    <lineage>
        <taxon>Eukaryota</taxon>
        <taxon>Metazoa</taxon>
        <taxon>Ecdysozoa</taxon>
        <taxon>Nematoda</taxon>
        <taxon>Chromadorea</taxon>
        <taxon>Rhabditida</taxon>
        <taxon>Tylenchina</taxon>
        <taxon>Panagrolaimomorpha</taxon>
        <taxon>Panagrolaimoidea</taxon>
        <taxon>Panagrolaimidae</taxon>
        <taxon>Panagrellus</taxon>
    </lineage>
</organism>
<accession>A0A7E4VUX9</accession>
<keyword evidence="1" id="KW-0732">Signal</keyword>
<dbReference type="Proteomes" id="UP000492821">
    <property type="component" value="Unassembled WGS sequence"/>
</dbReference>
<evidence type="ECO:0000313" key="2">
    <source>
        <dbReference type="Proteomes" id="UP000492821"/>
    </source>
</evidence>
<reference evidence="2" key="1">
    <citation type="journal article" date="2013" name="Genetics">
        <title>The draft genome and transcriptome of Panagrellus redivivus are shaped by the harsh demands of a free-living lifestyle.</title>
        <authorList>
            <person name="Srinivasan J."/>
            <person name="Dillman A.R."/>
            <person name="Macchietto M.G."/>
            <person name="Heikkinen L."/>
            <person name="Lakso M."/>
            <person name="Fracchia K.M."/>
            <person name="Antoshechkin I."/>
            <person name="Mortazavi A."/>
            <person name="Wong G."/>
            <person name="Sternberg P.W."/>
        </authorList>
    </citation>
    <scope>NUCLEOTIDE SEQUENCE [LARGE SCALE GENOMIC DNA]</scope>
    <source>
        <strain evidence="2">MT8872</strain>
    </source>
</reference>
<dbReference type="AlphaFoldDB" id="A0A7E4VUX9"/>
<evidence type="ECO:0000313" key="3">
    <source>
        <dbReference type="WBParaSite" id="Pan_g3779.t1"/>
    </source>
</evidence>
<proteinExistence type="predicted"/>